<keyword evidence="1" id="KW-1133">Transmembrane helix</keyword>
<proteinExistence type="predicted"/>
<organism evidence="4 5">
    <name type="scientific">Maledivibacter halophilus</name>
    <dbReference type="NCBI Taxonomy" id="36842"/>
    <lineage>
        <taxon>Bacteria</taxon>
        <taxon>Bacillati</taxon>
        <taxon>Bacillota</taxon>
        <taxon>Clostridia</taxon>
        <taxon>Peptostreptococcales</taxon>
        <taxon>Caminicellaceae</taxon>
        <taxon>Maledivibacter</taxon>
    </lineage>
</organism>
<feature type="domain" description="DUF1980" evidence="3">
    <location>
        <begin position="144"/>
        <end position="277"/>
    </location>
</feature>
<feature type="transmembrane region" description="Helical" evidence="1">
    <location>
        <begin position="38"/>
        <end position="58"/>
    </location>
</feature>
<feature type="transmembrane region" description="Helical" evidence="1">
    <location>
        <begin position="70"/>
        <end position="87"/>
    </location>
</feature>
<evidence type="ECO:0000313" key="5">
    <source>
        <dbReference type="Proteomes" id="UP000190285"/>
    </source>
</evidence>
<dbReference type="InterPro" id="IPR015402">
    <property type="entry name" value="DUF1980"/>
</dbReference>
<dbReference type="RefSeq" id="WP_079493394.1">
    <property type="nucleotide sequence ID" value="NZ_FUZT01000009.1"/>
</dbReference>
<sequence>MRKFNINEFIWFIILVSFTYYIYQLFDTGRINIYLHPKMFKYVLFSLIIFTLLSIFQIRKIFSQNRTKKIKAGFIIFIIPLFLGFALNPDSLSTQILSNKGVNITNNDLNNGVAVGDELTKLQQSDYYNEEDNSDLEDNEVKEEFINENYFNNKNYDTNSKKFKYTLMESYENLDEMIGQEIELSGFVYREPDSSKNRFVISRLLMICCAADAQVVGLLCEWDDAKGLEDNQWIKITGVFDSTTYYNKYTNEENPMALIKVTNIEHIDPPDSQYIYP</sequence>
<feature type="transmembrane region" description="Helical" evidence="1">
    <location>
        <begin position="9"/>
        <end position="26"/>
    </location>
</feature>
<dbReference type="InterPro" id="IPR052955">
    <property type="entry name" value="UPF0703_membrane_permease"/>
</dbReference>
<keyword evidence="1" id="KW-0472">Membrane</keyword>
<dbReference type="OrthoDB" id="9770408at2"/>
<dbReference type="InterPro" id="IPR048493">
    <property type="entry name" value="DUF1980_N"/>
</dbReference>
<dbReference type="InterPro" id="IPR048447">
    <property type="entry name" value="DUF1980_C"/>
</dbReference>
<dbReference type="Proteomes" id="UP000190285">
    <property type="component" value="Unassembled WGS sequence"/>
</dbReference>
<feature type="domain" description="DUF1980" evidence="2">
    <location>
        <begin position="12"/>
        <end position="103"/>
    </location>
</feature>
<gene>
    <name evidence="4" type="ORF">SAMN02194393_03569</name>
</gene>
<evidence type="ECO:0000313" key="4">
    <source>
        <dbReference type="EMBL" id="SKC81196.1"/>
    </source>
</evidence>
<reference evidence="4 5" key="1">
    <citation type="submission" date="2017-02" db="EMBL/GenBank/DDBJ databases">
        <authorList>
            <person name="Peterson S.W."/>
        </authorList>
    </citation>
    <scope>NUCLEOTIDE SEQUENCE [LARGE SCALE GENOMIC DNA]</scope>
    <source>
        <strain evidence="4 5">M1</strain>
    </source>
</reference>
<dbReference type="PANTHER" id="PTHR40047:SF1">
    <property type="entry name" value="UPF0703 PROTEIN YCGQ"/>
    <property type="match status" value="1"/>
</dbReference>
<dbReference type="AlphaFoldDB" id="A0A1T5LYW4"/>
<keyword evidence="5" id="KW-1185">Reference proteome</keyword>
<dbReference type="Pfam" id="PF21537">
    <property type="entry name" value="DUF1980_C"/>
    <property type="match status" value="1"/>
</dbReference>
<dbReference type="STRING" id="36842.SAMN02194393_03569"/>
<evidence type="ECO:0000256" key="1">
    <source>
        <dbReference type="SAM" id="Phobius"/>
    </source>
</evidence>
<keyword evidence="1" id="KW-0812">Transmembrane</keyword>
<evidence type="ECO:0000259" key="3">
    <source>
        <dbReference type="Pfam" id="PF21537"/>
    </source>
</evidence>
<accession>A0A1T5LYW4</accession>
<dbReference type="PANTHER" id="PTHR40047">
    <property type="entry name" value="UPF0703 PROTEIN YCGQ"/>
    <property type="match status" value="1"/>
</dbReference>
<dbReference type="Pfam" id="PF09323">
    <property type="entry name" value="DUF1980"/>
    <property type="match status" value="1"/>
</dbReference>
<protein>
    <submittedName>
        <fullName evidence="4">Putative membrane protein</fullName>
    </submittedName>
</protein>
<dbReference type="NCBIfam" id="TIGR03943">
    <property type="entry name" value="TIGR03943 family putative permease subunit"/>
    <property type="match status" value="1"/>
</dbReference>
<name>A0A1T5LYW4_9FIRM</name>
<dbReference type="EMBL" id="FUZT01000009">
    <property type="protein sequence ID" value="SKC81196.1"/>
    <property type="molecule type" value="Genomic_DNA"/>
</dbReference>
<evidence type="ECO:0000259" key="2">
    <source>
        <dbReference type="Pfam" id="PF09323"/>
    </source>
</evidence>